<dbReference type="RefSeq" id="WP_243098182.1">
    <property type="nucleotide sequence ID" value="NZ_CP058648.1"/>
</dbReference>
<keyword evidence="3" id="KW-1185">Reference proteome</keyword>
<dbReference type="InterPro" id="IPR019606">
    <property type="entry name" value="GerMN"/>
</dbReference>
<dbReference type="EMBL" id="SLYC01000009">
    <property type="protein sequence ID" value="TCQ03480.1"/>
    <property type="molecule type" value="Genomic_DNA"/>
</dbReference>
<sequence length="330" mass="36487">MRRKPIMLICVILLITMLISACGDPIAKLTGKPADAGVFTDKELLEEEEAGLRSTVLYYRDNKGLLVPVMRRIPWEEGIAKSAINQLIDSPAIRDYLSSFGLLPVLPASTNILGMSINEGLCKVDFNKGILDYSNESDEKSIVSSLVYTLTEFESIDRVQILVNGQLVDKLKYGTKIKNPLEREKINLSYELSKEHIPVIVYYKGTVNGENSFYVPVTKGIAVIKADVKSVLNALLEGAPEGSGLFSEIPAGTNINDIYVKDGIAYVDFSEEIKRVPQNSETQQSIVYEVGLTLKEIEPSISQVRLLSGGREIELDKSVSLNIPRYSNSH</sequence>
<dbReference type="Pfam" id="PF10646">
    <property type="entry name" value="Germane"/>
    <property type="match status" value="2"/>
</dbReference>
<dbReference type="SMART" id="SM00909">
    <property type="entry name" value="Germane"/>
    <property type="match status" value="2"/>
</dbReference>
<evidence type="ECO:0000313" key="2">
    <source>
        <dbReference type="EMBL" id="TCQ03480.1"/>
    </source>
</evidence>
<gene>
    <name evidence="2" type="ORF">EDD79_100960</name>
</gene>
<dbReference type="AlphaFoldDB" id="A0A4R2TIN1"/>
<dbReference type="PROSITE" id="PS51257">
    <property type="entry name" value="PROKAR_LIPOPROTEIN"/>
    <property type="match status" value="1"/>
</dbReference>
<evidence type="ECO:0000313" key="3">
    <source>
        <dbReference type="Proteomes" id="UP000295504"/>
    </source>
</evidence>
<name>A0A4R2TIN1_9FIRM</name>
<comment type="caution">
    <text evidence="2">The sequence shown here is derived from an EMBL/GenBank/DDBJ whole genome shotgun (WGS) entry which is preliminary data.</text>
</comment>
<organism evidence="2 3">
    <name type="scientific">Serpentinicella alkaliphila</name>
    <dbReference type="NCBI Taxonomy" id="1734049"/>
    <lineage>
        <taxon>Bacteria</taxon>
        <taxon>Bacillati</taxon>
        <taxon>Bacillota</taxon>
        <taxon>Clostridia</taxon>
        <taxon>Peptostreptococcales</taxon>
        <taxon>Natronincolaceae</taxon>
        <taxon>Serpentinicella</taxon>
    </lineage>
</organism>
<feature type="domain" description="GerMN" evidence="1">
    <location>
        <begin position="228"/>
        <end position="317"/>
    </location>
</feature>
<accession>A0A4R2TIN1</accession>
<protein>
    <submittedName>
        <fullName evidence="2">Germination protein M</fullName>
    </submittedName>
</protein>
<proteinExistence type="predicted"/>
<dbReference type="Proteomes" id="UP000295504">
    <property type="component" value="Unassembled WGS sequence"/>
</dbReference>
<evidence type="ECO:0000259" key="1">
    <source>
        <dbReference type="SMART" id="SM00909"/>
    </source>
</evidence>
<reference evidence="2 3" key="1">
    <citation type="submission" date="2019-03" db="EMBL/GenBank/DDBJ databases">
        <title>Genomic Encyclopedia of Type Strains, Phase IV (KMG-IV): sequencing the most valuable type-strain genomes for metagenomic binning, comparative biology and taxonomic classification.</title>
        <authorList>
            <person name="Goeker M."/>
        </authorList>
    </citation>
    <scope>NUCLEOTIDE SEQUENCE [LARGE SCALE GENOMIC DNA]</scope>
    <source>
        <strain evidence="2 3">DSM 100013</strain>
    </source>
</reference>
<feature type="domain" description="GerMN" evidence="1">
    <location>
        <begin position="80"/>
        <end position="172"/>
    </location>
</feature>